<sequence length="192" mass="21869">MKITFATLIFLFVSLILASPTFKADGDEYAEVSENGQCDWTDPGCETWDSVNCICKDDGYVSESQHIDDTPDMSRDDISAREVKIRTRVTKGVRGFYSGKVRGNWVAVDNDAYQKAKQAVFKQLAADPAVSFGQVDDLSKKFRAKGQSWRWTGRVDKKKLSEQAHTDHGPFGKFKNWQGTRFFDFTFYFRVT</sequence>
<dbReference type="Proteomes" id="UP000326950">
    <property type="component" value="Unassembled WGS sequence"/>
</dbReference>
<evidence type="ECO:0000313" key="2">
    <source>
        <dbReference type="EMBL" id="KAE8160789.1"/>
    </source>
</evidence>
<accession>A0A5N6UQ71</accession>
<evidence type="ECO:0000256" key="1">
    <source>
        <dbReference type="SAM" id="SignalP"/>
    </source>
</evidence>
<feature type="signal peptide" evidence="1">
    <location>
        <begin position="1"/>
        <end position="18"/>
    </location>
</feature>
<gene>
    <name evidence="2" type="ORF">BDV40DRAFT_289872</name>
</gene>
<protein>
    <submittedName>
        <fullName evidence="2">Uncharacterized protein</fullName>
    </submittedName>
</protein>
<reference evidence="2 3" key="1">
    <citation type="submission" date="2019-04" db="EMBL/GenBank/DDBJ databases">
        <title>Friends and foes A comparative genomics study of 23 Aspergillus species from section Flavi.</title>
        <authorList>
            <consortium name="DOE Joint Genome Institute"/>
            <person name="Kjaerbolling I."/>
            <person name="Vesth T."/>
            <person name="Frisvad J.C."/>
            <person name="Nybo J.L."/>
            <person name="Theobald S."/>
            <person name="Kildgaard S."/>
            <person name="Isbrandt T."/>
            <person name="Kuo A."/>
            <person name="Sato A."/>
            <person name="Lyhne E.K."/>
            <person name="Kogle M.E."/>
            <person name="Wiebenga A."/>
            <person name="Kun R.S."/>
            <person name="Lubbers R.J."/>
            <person name="Makela M.R."/>
            <person name="Barry K."/>
            <person name="Chovatia M."/>
            <person name="Clum A."/>
            <person name="Daum C."/>
            <person name="Haridas S."/>
            <person name="He G."/>
            <person name="LaButti K."/>
            <person name="Lipzen A."/>
            <person name="Mondo S."/>
            <person name="Riley R."/>
            <person name="Salamov A."/>
            <person name="Simmons B.A."/>
            <person name="Magnuson J.K."/>
            <person name="Henrissat B."/>
            <person name="Mortensen U.H."/>
            <person name="Larsen T.O."/>
            <person name="Devries R.P."/>
            <person name="Grigoriev I.V."/>
            <person name="Machida M."/>
            <person name="Baker S.E."/>
            <person name="Andersen M.R."/>
        </authorList>
    </citation>
    <scope>NUCLEOTIDE SEQUENCE [LARGE SCALE GENOMIC DNA]</scope>
    <source>
        <strain evidence="2 3">CBS 117626</strain>
    </source>
</reference>
<evidence type="ECO:0000313" key="3">
    <source>
        <dbReference type="Proteomes" id="UP000326950"/>
    </source>
</evidence>
<keyword evidence="3" id="KW-1185">Reference proteome</keyword>
<name>A0A5N6UQ71_ASPTM</name>
<keyword evidence="1" id="KW-0732">Signal</keyword>
<dbReference type="OrthoDB" id="4434228at2759"/>
<proteinExistence type="predicted"/>
<feature type="chain" id="PRO_5024809183" evidence="1">
    <location>
        <begin position="19"/>
        <end position="192"/>
    </location>
</feature>
<dbReference type="AlphaFoldDB" id="A0A5N6UQ71"/>
<organism evidence="2 3">
    <name type="scientific">Aspergillus tamarii</name>
    <dbReference type="NCBI Taxonomy" id="41984"/>
    <lineage>
        <taxon>Eukaryota</taxon>
        <taxon>Fungi</taxon>
        <taxon>Dikarya</taxon>
        <taxon>Ascomycota</taxon>
        <taxon>Pezizomycotina</taxon>
        <taxon>Eurotiomycetes</taxon>
        <taxon>Eurotiomycetidae</taxon>
        <taxon>Eurotiales</taxon>
        <taxon>Aspergillaceae</taxon>
        <taxon>Aspergillus</taxon>
        <taxon>Aspergillus subgen. Circumdati</taxon>
    </lineage>
</organism>
<dbReference type="EMBL" id="ML738652">
    <property type="protein sequence ID" value="KAE8160789.1"/>
    <property type="molecule type" value="Genomic_DNA"/>
</dbReference>